<dbReference type="InterPro" id="IPR013216">
    <property type="entry name" value="Methyltransf_11"/>
</dbReference>
<dbReference type="RefSeq" id="WP_377434377.1">
    <property type="nucleotide sequence ID" value="NZ_JBHSPR010000105.1"/>
</dbReference>
<evidence type="ECO:0000313" key="4">
    <source>
        <dbReference type="Proteomes" id="UP001596203"/>
    </source>
</evidence>
<organism evidence="3 4">
    <name type="scientific">Plantactinospora solaniradicis</name>
    <dbReference type="NCBI Taxonomy" id="1723736"/>
    <lineage>
        <taxon>Bacteria</taxon>
        <taxon>Bacillati</taxon>
        <taxon>Actinomycetota</taxon>
        <taxon>Actinomycetes</taxon>
        <taxon>Micromonosporales</taxon>
        <taxon>Micromonosporaceae</taxon>
        <taxon>Plantactinospora</taxon>
    </lineage>
</organism>
<evidence type="ECO:0000313" key="3">
    <source>
        <dbReference type="EMBL" id="MFC6023709.1"/>
    </source>
</evidence>
<feature type="domain" description="Methyltransferase type 11" evidence="2">
    <location>
        <begin position="40"/>
        <end position="129"/>
    </location>
</feature>
<gene>
    <name evidence="3" type="ORF">ACFP2T_47100</name>
</gene>
<dbReference type="GO" id="GO:0008168">
    <property type="term" value="F:methyltransferase activity"/>
    <property type="evidence" value="ECO:0007669"/>
    <property type="project" value="UniProtKB-KW"/>
</dbReference>
<reference evidence="4" key="1">
    <citation type="journal article" date="2019" name="Int. J. Syst. Evol. Microbiol.">
        <title>The Global Catalogue of Microorganisms (GCM) 10K type strain sequencing project: providing services to taxonomists for standard genome sequencing and annotation.</title>
        <authorList>
            <consortium name="The Broad Institute Genomics Platform"/>
            <consortium name="The Broad Institute Genome Sequencing Center for Infectious Disease"/>
            <person name="Wu L."/>
            <person name="Ma J."/>
        </authorList>
    </citation>
    <scope>NUCLEOTIDE SEQUENCE [LARGE SCALE GENOMIC DNA]</scope>
    <source>
        <strain evidence="4">ZS-35-S2</strain>
    </source>
</reference>
<keyword evidence="3" id="KW-0808">Transferase</keyword>
<dbReference type="PANTHER" id="PTHR43591">
    <property type="entry name" value="METHYLTRANSFERASE"/>
    <property type="match status" value="1"/>
</dbReference>
<evidence type="ECO:0000259" key="2">
    <source>
        <dbReference type="Pfam" id="PF08241"/>
    </source>
</evidence>
<keyword evidence="4" id="KW-1185">Reference proteome</keyword>
<keyword evidence="3" id="KW-0489">Methyltransferase</keyword>
<dbReference type="CDD" id="cd02440">
    <property type="entry name" value="AdoMet_MTases"/>
    <property type="match status" value="1"/>
</dbReference>
<proteinExistence type="predicted"/>
<feature type="compositionally biased region" description="Basic residues" evidence="1">
    <location>
        <begin position="279"/>
        <end position="293"/>
    </location>
</feature>
<dbReference type="InterPro" id="IPR029063">
    <property type="entry name" value="SAM-dependent_MTases_sf"/>
</dbReference>
<dbReference type="Pfam" id="PF08241">
    <property type="entry name" value="Methyltransf_11"/>
    <property type="match status" value="1"/>
</dbReference>
<comment type="caution">
    <text evidence="3">The sequence shown here is derived from an EMBL/GenBank/DDBJ whole genome shotgun (WGS) entry which is preliminary data.</text>
</comment>
<dbReference type="EMBL" id="JBHSPR010000105">
    <property type="protein sequence ID" value="MFC6023709.1"/>
    <property type="molecule type" value="Genomic_DNA"/>
</dbReference>
<evidence type="ECO:0000256" key="1">
    <source>
        <dbReference type="SAM" id="MobiDB-lite"/>
    </source>
</evidence>
<accession>A0ABW1KSF5</accession>
<sequence>MTSLWKLIGERIPDDHSRQVTSVYYLRQSLTAPDAPSLLVDLGCGYGESAALTREIRPGTEWIGVDIYESEPAKTIVGEKVLLYDGVNLPFDDESIPLIYTNQVMEHVRHPEALLKDIHRVLTPGGVFIGSTSQLEPYHAWSFWNYTVYGFKTIVEDAGLILEEIRPGIDGISLVQRHWFGKRQEHGAWFKRSPLNIETDQWGAETKRRPALVNLRKLHYAGQFSYRVRKPGGASAEPGSLPASPPEAEGKPPLLLPMEPIGTPAQPPERAKPTMTGQLRRRAGRIKRRLFRR</sequence>
<dbReference type="SUPFAM" id="SSF53335">
    <property type="entry name" value="S-adenosyl-L-methionine-dependent methyltransferases"/>
    <property type="match status" value="1"/>
</dbReference>
<dbReference type="GO" id="GO:0032259">
    <property type="term" value="P:methylation"/>
    <property type="evidence" value="ECO:0007669"/>
    <property type="project" value="UniProtKB-KW"/>
</dbReference>
<name>A0ABW1KSF5_9ACTN</name>
<dbReference type="Gene3D" id="3.40.50.150">
    <property type="entry name" value="Vaccinia Virus protein VP39"/>
    <property type="match status" value="1"/>
</dbReference>
<protein>
    <submittedName>
        <fullName evidence="3">Methyltransferase domain-containing protein</fullName>
    </submittedName>
</protein>
<dbReference type="Proteomes" id="UP001596203">
    <property type="component" value="Unassembled WGS sequence"/>
</dbReference>
<feature type="region of interest" description="Disordered" evidence="1">
    <location>
        <begin position="229"/>
        <end position="293"/>
    </location>
</feature>